<evidence type="ECO:0000313" key="2">
    <source>
        <dbReference type="Proteomes" id="UP000190389"/>
    </source>
</evidence>
<protein>
    <recommendedName>
        <fullName evidence="3">Trigger factor</fullName>
    </recommendedName>
</protein>
<dbReference type="EMBL" id="FUXF01000025">
    <property type="protein sequence ID" value="SJZ60245.1"/>
    <property type="molecule type" value="Genomic_DNA"/>
</dbReference>
<dbReference type="Proteomes" id="UP000190389">
    <property type="component" value="Unassembled WGS sequence"/>
</dbReference>
<reference evidence="2" key="1">
    <citation type="submission" date="2017-02" db="EMBL/GenBank/DDBJ databases">
        <authorList>
            <person name="Varghese N."/>
            <person name="Submissions S."/>
        </authorList>
    </citation>
    <scope>NUCLEOTIDE SEQUENCE [LARGE SCALE GENOMIC DNA]</scope>
    <source>
        <strain evidence="2">ATCC 27862</strain>
    </source>
</reference>
<organism evidence="1 2">
    <name type="scientific">Mycoplasmopsis verecunda</name>
    <dbReference type="NCBI Taxonomy" id="171291"/>
    <lineage>
        <taxon>Bacteria</taxon>
        <taxon>Bacillati</taxon>
        <taxon>Mycoplasmatota</taxon>
        <taxon>Mycoplasmoidales</taxon>
        <taxon>Metamycoplasmataceae</taxon>
        <taxon>Mycoplasmopsis</taxon>
    </lineage>
</organism>
<gene>
    <name evidence="1" type="ORF">SAMN02745154_00590</name>
</gene>
<dbReference type="AlphaFoldDB" id="A0A1T4M019"/>
<evidence type="ECO:0000313" key="1">
    <source>
        <dbReference type="EMBL" id="SJZ60245.1"/>
    </source>
</evidence>
<name>A0A1T4M019_9BACT</name>
<accession>A0A1T4M019</accession>
<keyword evidence="2" id="KW-1185">Reference proteome</keyword>
<dbReference type="RefSeq" id="WP_078747306.1">
    <property type="nucleotide sequence ID" value="NZ_CP137850.1"/>
</dbReference>
<dbReference type="STRING" id="171291.SAMN02745154_00590"/>
<dbReference type="NCBIfam" id="NF045969">
    <property type="entry name" value="trig_like_plasma"/>
    <property type="match status" value="1"/>
</dbReference>
<dbReference type="OrthoDB" id="401199at2"/>
<sequence length="382" mass="45170">MKFETKHIELPKEDWLKAQNDALQFLERNKQQGQKIEQKLIIETAFNNLVEFYRNREMSVNNNTQEDKIYFLPIVSNEKYNIDEVSFDFKTYYQDNLKNFEIDINPNIKFEIPSDFESSVKLFTENFMKSYRFRIPSSKDAVESGDNVEFRIWPVGDETKAEKFTAIANISAENPIEKILVGMKPHETRSVEAYGMKYELELILIFSFQEMPINELNVHLLNIPTIKTLKDVESHIHDVTLEQTVNDSLFSYGEKVMTSILEKNKGKFQLPDDLIQNDLKAFEFSPEFKGDKVQLVSSTIENYFWTILVMKQYNFGINQEDIDSEYQKLSNILPQEEMQKLTGQRLSNIVLFKKLAIRYLEKYQTEDFNKYEKYFKSYLTNE</sequence>
<evidence type="ECO:0008006" key="3">
    <source>
        <dbReference type="Google" id="ProtNLM"/>
    </source>
</evidence>
<proteinExistence type="predicted"/>